<name>A0A165NWK7_9AGAM</name>
<evidence type="ECO:0008006" key="3">
    <source>
        <dbReference type="Google" id="ProtNLM"/>
    </source>
</evidence>
<accession>A0A165NWK7</accession>
<dbReference type="Gene3D" id="3.30.710.10">
    <property type="entry name" value="Potassium Channel Kv1.1, Chain A"/>
    <property type="match status" value="1"/>
</dbReference>
<dbReference type="AlphaFoldDB" id="A0A165NWK7"/>
<dbReference type="STRING" id="1314782.A0A165NWK7"/>
<gene>
    <name evidence="1" type="ORF">NEOLEDRAFT_1182735</name>
</gene>
<dbReference type="InParanoid" id="A0A165NWK7"/>
<dbReference type="Proteomes" id="UP000076761">
    <property type="component" value="Unassembled WGS sequence"/>
</dbReference>
<dbReference type="InterPro" id="IPR011333">
    <property type="entry name" value="SKP1/BTB/POZ_sf"/>
</dbReference>
<proteinExistence type="predicted"/>
<sequence length="328" mass="37392">MSSILSSNQSARGTAEGAYERGEPWFDDGNVILQAESRRFRVYRGALALNSPVFASSFPRNRAPQVPSSTAVYRLQDRPVDLQHFLTAIFVPGYYEKKLRKDYDATISILRLSTKYQVQYFRQDIIAQLVLAYPTTLAGWDKRSKLQLYPPNAAKRAVDIVRLARENNIRALLPAALYQCCENPLEVILDGIPQPDSTPTRLSAEDEEICILGRERIVEAFRSRLFSERQLVSSGPGFLASRHVPCDSARLRWLYKDDIWEMAFGYDWFKLLQKECPTLGPGVCPTCQKAFVATFERARALIWENLPGYFGLPDWSVLRAELDEILKE</sequence>
<reference evidence="1 2" key="1">
    <citation type="journal article" date="2016" name="Mol. Biol. Evol.">
        <title>Comparative Genomics of Early-Diverging Mushroom-Forming Fungi Provides Insights into the Origins of Lignocellulose Decay Capabilities.</title>
        <authorList>
            <person name="Nagy L.G."/>
            <person name="Riley R."/>
            <person name="Tritt A."/>
            <person name="Adam C."/>
            <person name="Daum C."/>
            <person name="Floudas D."/>
            <person name="Sun H."/>
            <person name="Yadav J.S."/>
            <person name="Pangilinan J."/>
            <person name="Larsson K.H."/>
            <person name="Matsuura K."/>
            <person name="Barry K."/>
            <person name="Labutti K."/>
            <person name="Kuo R."/>
            <person name="Ohm R.A."/>
            <person name="Bhattacharya S.S."/>
            <person name="Shirouzu T."/>
            <person name="Yoshinaga Y."/>
            <person name="Martin F.M."/>
            <person name="Grigoriev I.V."/>
            <person name="Hibbett D.S."/>
        </authorList>
    </citation>
    <scope>NUCLEOTIDE SEQUENCE [LARGE SCALE GENOMIC DNA]</scope>
    <source>
        <strain evidence="1 2">HHB14362 ss-1</strain>
    </source>
</reference>
<keyword evidence="2" id="KW-1185">Reference proteome</keyword>
<dbReference type="EMBL" id="KV425624">
    <property type="protein sequence ID" value="KZT20209.1"/>
    <property type="molecule type" value="Genomic_DNA"/>
</dbReference>
<protein>
    <recommendedName>
        <fullName evidence="3">BTB domain-containing protein</fullName>
    </recommendedName>
</protein>
<evidence type="ECO:0000313" key="2">
    <source>
        <dbReference type="Proteomes" id="UP000076761"/>
    </source>
</evidence>
<organism evidence="1 2">
    <name type="scientific">Neolentinus lepideus HHB14362 ss-1</name>
    <dbReference type="NCBI Taxonomy" id="1314782"/>
    <lineage>
        <taxon>Eukaryota</taxon>
        <taxon>Fungi</taxon>
        <taxon>Dikarya</taxon>
        <taxon>Basidiomycota</taxon>
        <taxon>Agaricomycotina</taxon>
        <taxon>Agaricomycetes</taxon>
        <taxon>Gloeophyllales</taxon>
        <taxon>Gloeophyllaceae</taxon>
        <taxon>Neolentinus</taxon>
    </lineage>
</organism>
<evidence type="ECO:0000313" key="1">
    <source>
        <dbReference type="EMBL" id="KZT20209.1"/>
    </source>
</evidence>
<dbReference type="OrthoDB" id="3036049at2759"/>